<reference evidence="2 3" key="1">
    <citation type="submission" date="2016-09" db="EMBL/GenBank/DDBJ databases">
        <authorList>
            <person name="Capua I."/>
            <person name="De Benedictis P."/>
            <person name="Joannis T."/>
            <person name="Lombin L.H."/>
            <person name="Cattoli G."/>
        </authorList>
    </citation>
    <scope>NUCLEOTIDE SEQUENCE [LARGE SCALE GENOMIC DNA]</scope>
    <source>
        <strain evidence="2 3">UB20</strain>
    </source>
</reference>
<name>A0A1D3UFC7_TANFO</name>
<evidence type="ECO:0000313" key="3">
    <source>
        <dbReference type="Proteomes" id="UP000182057"/>
    </source>
</evidence>
<evidence type="ECO:0000256" key="1">
    <source>
        <dbReference type="SAM" id="SignalP"/>
    </source>
</evidence>
<dbReference type="Pfam" id="PF07313">
    <property type="entry name" value="AmiA-like"/>
    <property type="match status" value="1"/>
</dbReference>
<sequence precursor="true">MKKWMVFVWSTLVCMACLAQEKADYTPEDRAIFDTYVQAMQGKEHLPLGDLLVETAKFFKDRPYVGSTLEKEPERLVINLRELDCTTLVESVLALARTVKAGNPSFEAYAGQLKQLRYRQGEIHDYTDRLHYFSDWIYENQRKGIVRDVTSAIGGEPYRLKMSFMSAHPDKYRQLKAHPEWVEVMREKEEEISSRETYACIPEKEIERCGSGMQNGDIVCFVTNIEGLDISHVGFIDREGEMLTFIHASSSAGKVIVNPESLQTYVTDGKRTTGVMIVRPQEP</sequence>
<accession>A0A1D3UFC7</accession>
<dbReference type="RefSeq" id="WP_074449440.1">
    <property type="nucleotide sequence ID" value="NZ_FMMM01000021.1"/>
</dbReference>
<keyword evidence="1" id="KW-0732">Signal</keyword>
<feature type="signal peptide" evidence="1">
    <location>
        <begin position="1"/>
        <end position="19"/>
    </location>
</feature>
<evidence type="ECO:0000313" key="2">
    <source>
        <dbReference type="EMBL" id="SCQ18849.1"/>
    </source>
</evidence>
<dbReference type="AlphaFoldDB" id="A0A1D3UFC7"/>
<organism evidence="2 3">
    <name type="scientific">Tannerella forsythia</name>
    <name type="common">Bacteroides forsythus</name>
    <dbReference type="NCBI Taxonomy" id="28112"/>
    <lineage>
        <taxon>Bacteria</taxon>
        <taxon>Pseudomonadati</taxon>
        <taxon>Bacteroidota</taxon>
        <taxon>Bacteroidia</taxon>
        <taxon>Bacteroidales</taxon>
        <taxon>Tannerellaceae</taxon>
        <taxon>Tannerella</taxon>
    </lineage>
</organism>
<dbReference type="Gene3D" id="2.30.260.10">
    <property type="entry name" value="putative xylanase like domain"/>
    <property type="match status" value="1"/>
</dbReference>
<gene>
    <name evidence="2" type="ORF">TFUB20_00492</name>
</gene>
<dbReference type="InterPro" id="IPR038765">
    <property type="entry name" value="Papain-like_cys_pep_sf"/>
</dbReference>
<protein>
    <recommendedName>
        <fullName evidence="4">DUF1460 domain-containing protein</fullName>
    </recommendedName>
</protein>
<proteinExistence type="predicted"/>
<dbReference type="Gene3D" id="1.10.3670.10">
    <property type="entry name" value="Putative xylanase like domain"/>
    <property type="match status" value="1"/>
</dbReference>
<evidence type="ECO:0008006" key="4">
    <source>
        <dbReference type="Google" id="ProtNLM"/>
    </source>
</evidence>
<dbReference type="OrthoDB" id="1409585at2"/>
<dbReference type="Proteomes" id="UP000182057">
    <property type="component" value="Unassembled WGS sequence"/>
</dbReference>
<feature type="chain" id="PRO_5008922343" description="DUF1460 domain-containing protein" evidence="1">
    <location>
        <begin position="20"/>
        <end position="283"/>
    </location>
</feature>
<dbReference type="EMBL" id="FMMM01000021">
    <property type="protein sequence ID" value="SCQ18849.1"/>
    <property type="molecule type" value="Genomic_DNA"/>
</dbReference>
<dbReference type="InterPro" id="IPR010846">
    <property type="entry name" value="AmiA-like"/>
</dbReference>
<dbReference type="SUPFAM" id="SSF54001">
    <property type="entry name" value="Cysteine proteinases"/>
    <property type="match status" value="1"/>
</dbReference>